<organism evidence="2 3">
    <name type="scientific">Verticillium longisporum</name>
    <name type="common">Verticillium dahliae var. longisporum</name>
    <dbReference type="NCBI Taxonomy" id="100787"/>
    <lineage>
        <taxon>Eukaryota</taxon>
        <taxon>Fungi</taxon>
        <taxon>Dikarya</taxon>
        <taxon>Ascomycota</taxon>
        <taxon>Pezizomycotina</taxon>
        <taxon>Sordariomycetes</taxon>
        <taxon>Hypocreomycetidae</taxon>
        <taxon>Glomerellales</taxon>
        <taxon>Plectosphaerellaceae</taxon>
        <taxon>Verticillium</taxon>
    </lineage>
</organism>
<dbReference type="EMBL" id="JAEMWZ010000097">
    <property type="protein sequence ID" value="KAG7136771.1"/>
    <property type="molecule type" value="Genomic_DNA"/>
</dbReference>
<dbReference type="GO" id="GO:0016491">
    <property type="term" value="F:oxidoreductase activity"/>
    <property type="evidence" value="ECO:0007669"/>
    <property type="project" value="UniProtKB-KW"/>
</dbReference>
<dbReference type="PANTHER" id="PTHR22604:SF115">
    <property type="entry name" value="DIHYDRODIOL DEHYDROGENASE, PUTATIVE (AFU_ORTHOLOGUE AFUA_1G07520)-RELATED"/>
    <property type="match status" value="1"/>
</dbReference>
<dbReference type="AlphaFoldDB" id="A0A8I2ZRB5"/>
<dbReference type="PANTHER" id="PTHR22604">
    <property type="entry name" value="OXIDOREDUCTASES"/>
    <property type="match status" value="1"/>
</dbReference>
<comment type="caution">
    <text evidence="2">The sequence shown here is derived from an EMBL/GenBank/DDBJ whole genome shotgun (WGS) entry which is preliminary data.</text>
</comment>
<evidence type="ECO:0000313" key="3">
    <source>
        <dbReference type="Proteomes" id="UP000689129"/>
    </source>
</evidence>
<sequence length="255" mass="27693">MSFTLRWGILATGWIAETFSKDLLTNPATRDVSDVAHRIVAVSSSRDAQKARDFLTKIDGPQEAKTYGSYAELILYHLQAADAKEKPVVTAALNKYAATGADDSTAIIVRFPKHNTLGIATTSLRADTDASGAGKTPGIRIQGSKGEIQVAHPAFRPDSYRVVRKGAAEGEVEIVECPLPKDESRGGWGHGFFWEADEAARCVRDGKVQSEGMPWEESVVIMEVMDEALRQGGVEYPALITSHEFDPESSLNTGR</sequence>
<dbReference type="Proteomes" id="UP000689129">
    <property type="component" value="Unassembled WGS sequence"/>
</dbReference>
<protein>
    <recommendedName>
        <fullName evidence="4">Gfo/Idh/MocA-like oxidoreductase C-terminal domain-containing protein</fullName>
    </recommendedName>
</protein>
<proteinExistence type="predicted"/>
<dbReference type="InterPro" id="IPR050984">
    <property type="entry name" value="Gfo/Idh/MocA_domain"/>
</dbReference>
<accession>A0A8I2ZRB5</accession>
<evidence type="ECO:0000256" key="1">
    <source>
        <dbReference type="ARBA" id="ARBA00023002"/>
    </source>
</evidence>
<evidence type="ECO:0008006" key="4">
    <source>
        <dbReference type="Google" id="ProtNLM"/>
    </source>
</evidence>
<evidence type="ECO:0000313" key="2">
    <source>
        <dbReference type="EMBL" id="KAG7136771.1"/>
    </source>
</evidence>
<gene>
    <name evidence="2" type="ORF">HYQ45_005707</name>
</gene>
<name>A0A8I2ZRB5_VERLO</name>
<dbReference type="OrthoDB" id="2129491at2759"/>
<reference evidence="2" key="1">
    <citation type="journal article" date="2021" name="Mol. Plant Pathol.">
        <title>A 20-kb lineage-specific genomic region tames virulence in pathogenic amphidiploid Verticillium longisporum.</title>
        <authorList>
            <person name="Harting R."/>
            <person name="Starke J."/>
            <person name="Kusch H."/>
            <person name="Poggeler S."/>
            <person name="Maurus I."/>
            <person name="Schluter R."/>
            <person name="Landesfeind M."/>
            <person name="Bulla I."/>
            <person name="Nowrousian M."/>
            <person name="de Jonge R."/>
            <person name="Stahlhut G."/>
            <person name="Hoff K.J."/>
            <person name="Asshauer K.P."/>
            <person name="Thurmer A."/>
            <person name="Stanke M."/>
            <person name="Daniel R."/>
            <person name="Morgenstern B."/>
            <person name="Thomma B.P.H.J."/>
            <person name="Kronstad J.W."/>
            <person name="Braus-Stromeyer S.A."/>
            <person name="Braus G.H."/>
        </authorList>
    </citation>
    <scope>NUCLEOTIDE SEQUENCE</scope>
    <source>
        <strain evidence="2">Vl32</strain>
    </source>
</reference>
<keyword evidence="1" id="KW-0560">Oxidoreductase</keyword>